<feature type="compositionally biased region" description="Low complexity" evidence="2">
    <location>
        <begin position="1944"/>
        <end position="1953"/>
    </location>
</feature>
<feature type="compositionally biased region" description="Basic and acidic residues" evidence="2">
    <location>
        <begin position="821"/>
        <end position="835"/>
    </location>
</feature>
<feature type="compositionally biased region" description="Low complexity" evidence="2">
    <location>
        <begin position="2076"/>
        <end position="2085"/>
    </location>
</feature>
<protein>
    <recommendedName>
        <fullName evidence="3">BAT2 N-terminal domain-containing protein</fullName>
    </recommendedName>
</protein>
<gene>
    <name evidence="4" type="ORF">PHAECO_LOCUS5698</name>
</gene>
<feature type="compositionally biased region" description="Low complexity" evidence="2">
    <location>
        <begin position="97"/>
        <end position="143"/>
    </location>
</feature>
<keyword evidence="5" id="KW-1185">Reference proteome</keyword>
<feature type="compositionally biased region" description="Basic and acidic residues" evidence="2">
    <location>
        <begin position="1072"/>
        <end position="1104"/>
    </location>
</feature>
<feature type="region of interest" description="Disordered" evidence="2">
    <location>
        <begin position="1706"/>
        <end position="1728"/>
    </location>
</feature>
<feature type="compositionally biased region" description="Basic and acidic residues" evidence="2">
    <location>
        <begin position="1179"/>
        <end position="1199"/>
    </location>
</feature>
<dbReference type="GO" id="GO:0030154">
    <property type="term" value="P:cell differentiation"/>
    <property type="evidence" value="ECO:0007669"/>
    <property type="project" value="TreeGrafter"/>
</dbReference>
<feature type="compositionally biased region" description="Pro residues" evidence="2">
    <location>
        <begin position="1714"/>
        <end position="1728"/>
    </location>
</feature>
<feature type="compositionally biased region" description="Polar residues" evidence="2">
    <location>
        <begin position="1954"/>
        <end position="1979"/>
    </location>
</feature>
<dbReference type="InterPro" id="IPR009738">
    <property type="entry name" value="BAT2_N"/>
</dbReference>
<feature type="compositionally biased region" description="Basic and acidic residues" evidence="2">
    <location>
        <begin position="1407"/>
        <end position="1417"/>
    </location>
</feature>
<dbReference type="EMBL" id="OU896723">
    <property type="protein sequence ID" value="CAH1155030.1"/>
    <property type="molecule type" value="Genomic_DNA"/>
</dbReference>
<evidence type="ECO:0000259" key="3">
    <source>
        <dbReference type="Pfam" id="PF07001"/>
    </source>
</evidence>
<feature type="compositionally biased region" description="Basic and acidic residues" evidence="2">
    <location>
        <begin position="30"/>
        <end position="39"/>
    </location>
</feature>
<feature type="compositionally biased region" description="Basic and acidic residues" evidence="2">
    <location>
        <begin position="508"/>
        <end position="535"/>
    </location>
</feature>
<feature type="compositionally biased region" description="Low complexity" evidence="2">
    <location>
        <begin position="1227"/>
        <end position="1236"/>
    </location>
</feature>
<feature type="region of interest" description="Disordered" evidence="2">
    <location>
        <begin position="1938"/>
        <end position="2014"/>
    </location>
</feature>
<feature type="compositionally biased region" description="Basic and acidic residues" evidence="2">
    <location>
        <begin position="314"/>
        <end position="350"/>
    </location>
</feature>
<feature type="compositionally biased region" description="Basic and acidic residues" evidence="2">
    <location>
        <begin position="775"/>
        <end position="809"/>
    </location>
</feature>
<dbReference type="Proteomes" id="UP001153737">
    <property type="component" value="Chromosome 17"/>
</dbReference>
<feature type="region of interest" description="Disordered" evidence="2">
    <location>
        <begin position="1345"/>
        <end position="1377"/>
    </location>
</feature>
<dbReference type="Pfam" id="PF07001">
    <property type="entry name" value="BAT2_N"/>
    <property type="match status" value="1"/>
</dbReference>
<feature type="compositionally biased region" description="Polar residues" evidence="2">
    <location>
        <begin position="2048"/>
        <end position="2061"/>
    </location>
</feature>
<feature type="compositionally biased region" description="Basic and acidic residues" evidence="2">
    <location>
        <begin position="667"/>
        <end position="761"/>
    </location>
</feature>
<feature type="domain" description="BAT2 N-terminal" evidence="3">
    <location>
        <begin position="1"/>
        <end position="202"/>
    </location>
</feature>
<feature type="region of interest" description="Disordered" evidence="2">
    <location>
        <begin position="1392"/>
        <end position="1425"/>
    </location>
</feature>
<feature type="compositionally biased region" description="Polar residues" evidence="2">
    <location>
        <begin position="217"/>
        <end position="228"/>
    </location>
</feature>
<feature type="compositionally biased region" description="Basic and acidic residues" evidence="2">
    <location>
        <begin position="446"/>
        <end position="482"/>
    </location>
</feature>
<feature type="compositionally biased region" description="Polar residues" evidence="2">
    <location>
        <begin position="897"/>
        <end position="906"/>
    </location>
</feature>
<reference evidence="4" key="2">
    <citation type="submission" date="2022-10" db="EMBL/GenBank/DDBJ databases">
        <authorList>
            <consortium name="ENA_rothamsted_submissions"/>
            <consortium name="culmorum"/>
            <person name="King R."/>
        </authorList>
    </citation>
    <scope>NUCLEOTIDE SEQUENCE</scope>
</reference>
<feature type="compositionally biased region" description="Basic and acidic residues" evidence="2">
    <location>
        <begin position="960"/>
        <end position="997"/>
    </location>
</feature>
<feature type="compositionally biased region" description="Polar residues" evidence="2">
    <location>
        <begin position="610"/>
        <end position="630"/>
    </location>
</feature>
<dbReference type="InterPro" id="IPR033184">
    <property type="entry name" value="PRRC2"/>
</dbReference>
<feature type="compositionally biased region" description="Polar residues" evidence="2">
    <location>
        <begin position="1986"/>
        <end position="1996"/>
    </location>
</feature>
<feature type="compositionally biased region" description="Basic and acidic residues" evidence="2">
    <location>
        <begin position="1031"/>
        <end position="1043"/>
    </location>
</feature>
<feature type="region of interest" description="Disordered" evidence="2">
    <location>
        <begin position="1514"/>
        <end position="1553"/>
    </location>
</feature>
<evidence type="ECO:0000313" key="5">
    <source>
        <dbReference type="Proteomes" id="UP001153737"/>
    </source>
</evidence>
<evidence type="ECO:0000313" key="4">
    <source>
        <dbReference type="EMBL" id="CAH1155030.1"/>
    </source>
</evidence>
<keyword evidence="1" id="KW-0597">Phosphoprotein</keyword>
<feature type="compositionally biased region" description="Basic and acidic residues" evidence="2">
    <location>
        <begin position="852"/>
        <end position="884"/>
    </location>
</feature>
<evidence type="ECO:0000256" key="2">
    <source>
        <dbReference type="SAM" id="MobiDB-lite"/>
    </source>
</evidence>
<name>A0A9P0GPL7_PHACE</name>
<feature type="compositionally biased region" description="Basic and acidic residues" evidence="2">
    <location>
        <begin position="924"/>
        <end position="952"/>
    </location>
</feature>
<feature type="compositionally biased region" description="Low complexity" evidence="2">
    <location>
        <begin position="407"/>
        <end position="416"/>
    </location>
</feature>
<feature type="compositionally biased region" description="Basic and acidic residues" evidence="2">
    <location>
        <begin position="631"/>
        <end position="654"/>
    </location>
</feature>
<dbReference type="PANTHER" id="PTHR14038:SF0">
    <property type="entry name" value="LP18708P"/>
    <property type="match status" value="1"/>
</dbReference>
<feature type="region of interest" description="Disordered" evidence="2">
    <location>
        <begin position="1162"/>
        <end position="1296"/>
    </location>
</feature>
<dbReference type="OrthoDB" id="6816023at2759"/>
<proteinExistence type="predicted"/>
<accession>A0A9P0GPL7</accession>
<feature type="compositionally biased region" description="Basic and acidic residues" evidence="2">
    <location>
        <begin position="1205"/>
        <end position="1224"/>
    </location>
</feature>
<reference evidence="4" key="1">
    <citation type="submission" date="2022-01" db="EMBL/GenBank/DDBJ databases">
        <authorList>
            <person name="King R."/>
        </authorList>
    </citation>
    <scope>NUCLEOTIDE SEQUENCE</scope>
</reference>
<evidence type="ECO:0000256" key="1">
    <source>
        <dbReference type="ARBA" id="ARBA00022553"/>
    </source>
</evidence>
<dbReference type="PANTHER" id="PTHR14038">
    <property type="entry name" value="BAT2 HLA-B-ASSOCIATED TRANSCRIPT 2"/>
    <property type="match status" value="1"/>
</dbReference>
<feature type="compositionally biased region" description="Basic and acidic residues" evidence="2">
    <location>
        <begin position="387"/>
        <end position="401"/>
    </location>
</feature>
<sequence length="2101" mass="231582">MSTLPGQASKGEKTKSKFQSLDINSLYRVSRGENLEKQQQKSSSVYIKHGMQSLGKVPNARRAPANLPSLKAEHSGSDAAVPLVPPGAPGWGKQEAHAAAQQPPNTPPAASQSQNGAAGQPAQAQASAHQAAAALPATNNAIPHPHKQPPPPSSVQPAPVDKLWSSVMSGHDSAGPHPPLYHSPQFRHEFPSLSAGEGGPDRAAAEAPHYPAGLSLRPQTEGSWTQGGQRPVGPHGAEMAGQGRPNSAHPGVPPQHTAQAGQQPQQNPFPPQMRGVMPSFMYKGSSFQPGPGNGVPSPHNAPPPANGRPGQRTADGRPPRLSGPDRETEEAAPRPIIKEEELTRMDEIGKDMGWAESDEIDYNQKLAFSDDESDRNAKKESKRHHSNRDQKEERTESHGDVQSRQWGGSRSNTSRGRTSEEEDIWMQRRNQTDKEVEMAVQRAKQRKEEEEKRFQEERKQAAAKKLMELEQKIQKRDRDGHEGVATINPVTVPPKPINHVDIPLPNFQKDKEQDRDQRERDSRSRTPNEPTDDKNQPQGNSFRQLAQIQGKSFPPRKHVKLSDNREQNAPNFSRHFQSDLPPRFLKQHNNNSNSNLQNQQQYQHQQQQQFDNRWSSNNQNISKHQQSSRNTKQDSPETEDHKDYVRQSSEDSYRSSHHSQQDSPPKSQDKTEKPTRKDKDEDKWQTNKEEKWQTNKEDKWQKEKMPERKQSKEDWTDHREKNREDWSDHRERIREEKQTEKYERERERPQRTDSRDSRSRDYMGAWSESPYEHPSSYEEKRRDHDRRVVPGPITKERIEADDMRNEKRNLTQLKRGQQVEVRSELKKLEEEKKEPQFVSAWADSIPPAIEELQAKKQAEEKKHLENLQKLAEPKKQDKTDDYNRNKPYGQKKGWGNAPSNDYQSSRGPPWQNRRPPSRSRRQYHGTDSDGSMEDHHQKTDARNDTQKSDGTDQKSPNPMRKNDKEERSKPEKFVGDQRKHEKPEKKDNYVPRGEPSRHGRGGGNFRSGRMASISKKIDGYGPPPAKSPFGGHHEEKEVKKPSEDVPAAENPTTVEDKIKQNQQALAAGIIGKRTEPALEDKSKQRPKPDLRKNKPKSEEADKAQGGKLPNNGRLASAQPRGRNNPPPRSGDKRYDSNVKQPVAKKDDAQAALANAIADITLTEEKEETHSVNGDSEGFQEVKSKKAVKERQKSSEDKPKPAPKVEPVKDTKPDRDRDRDRDRKGKMTQQLTQQQIQNIPSLMATPVNPPPVLPQTKNSFDRGRQTSKLPPRLAKQKLQKQAMQQHQHGGDLGDANKGVNLYGTKEAGQGAGQVAPACAWDKPLVVAQLRGMEHEGMLGAAVEAARGAEAGHSPSQLGGGGGEKMLGKPPGQPADKPLLDGSTAPVNTIIFENTNFKSAPGQRSAAPRPDKARAKPDEPSVELQGFGKAGNMGELLQSKGENKSDAIQLPLFKEDGVDMKLDFFSADLQFGDDKTSKNFVSKSIHAMTSGNNTVDSLDIKIASVKKVWETSEQEGEDTQITFGGAPLDSNVFNQSKDGSEDNHEVYSPSPSQTAQANVCKVKPTQQVSGGVGQPALGGSGGHQPPHNMAQTAAGLMGNPLSPPPPMQAVLGAGVGMGPQYTANQHIGYQTGLSGSTQYGISAIPSPPTVPLVYNSTQQLQNAVQTAAGLYGAFQLDQLSGQGSYSSRSQFSQYANYHGLGQTASSPYTTPSVYLPTPPHPPPPQAAQAPPPPELYQNMNSFRLSAQTPFGQSQQLSNPTTVLISSTSNSLMSASVKPSGQQISAIGTKAGGVGQAYQQQSQQGQQVFMTYDPTIQANYLASNAGVMQRAPVGPAQNNVVPGLQPSSSYYSGSTGGQTGFFQPAANSSMPSAQQLSQHQAGYGLQGNVFGQHAQSHANAPLPSYNSHFLTAPMQVAAALNAQQQYRSGMNAAAYLKGVGVGGGGQEQSQGGRSQQLKSPGSQEVLSSVFNSGPQIPSPKSRQNMKHPPQQSSPTSQHKYNMYQGVGGPQNMNMQRYPTPIQRPINFQQMQQNSVNQKHRNNPNNKPPNNRYYSNQNHSLSGQSEKCDDEKINDNGTGNVKNNAAVNVDKVKENMKEEPVALKD</sequence>
<feature type="region of interest" description="Disordered" evidence="2">
    <location>
        <begin position="1"/>
        <end position="1149"/>
    </location>
</feature>
<feature type="compositionally biased region" description="Basic and acidic residues" evidence="2">
    <location>
        <begin position="2086"/>
        <end position="2101"/>
    </location>
</feature>
<organism evidence="4 5">
    <name type="scientific">Phaedon cochleariae</name>
    <name type="common">Mustard beetle</name>
    <dbReference type="NCBI Taxonomy" id="80249"/>
    <lineage>
        <taxon>Eukaryota</taxon>
        <taxon>Metazoa</taxon>
        <taxon>Ecdysozoa</taxon>
        <taxon>Arthropoda</taxon>
        <taxon>Hexapoda</taxon>
        <taxon>Insecta</taxon>
        <taxon>Pterygota</taxon>
        <taxon>Neoptera</taxon>
        <taxon>Endopterygota</taxon>
        <taxon>Coleoptera</taxon>
        <taxon>Polyphaga</taxon>
        <taxon>Cucujiformia</taxon>
        <taxon>Chrysomeloidea</taxon>
        <taxon>Chrysomelidae</taxon>
        <taxon>Chrysomelinae</taxon>
        <taxon>Chrysomelini</taxon>
        <taxon>Phaedon</taxon>
    </lineage>
</organism>
<feature type="compositionally biased region" description="Low complexity" evidence="2">
    <location>
        <begin position="254"/>
        <end position="266"/>
    </location>
</feature>
<feature type="region of interest" description="Disordered" evidence="2">
    <location>
        <begin position="2030"/>
        <end position="2101"/>
    </location>
</feature>
<feature type="compositionally biased region" description="Low complexity" evidence="2">
    <location>
        <begin position="587"/>
        <end position="609"/>
    </location>
</feature>
<feature type="compositionally biased region" description="Polar residues" evidence="2">
    <location>
        <begin position="536"/>
        <end position="550"/>
    </location>
</feature>